<dbReference type="Proteomes" id="UP001600064">
    <property type="component" value="Unassembled WGS sequence"/>
</dbReference>
<evidence type="ECO:0000256" key="1">
    <source>
        <dbReference type="SAM" id="MobiDB-lite"/>
    </source>
</evidence>
<dbReference type="RefSeq" id="XP_070867014.1">
    <property type="nucleotide sequence ID" value="XM_071009481.1"/>
</dbReference>
<reference evidence="2 3" key="1">
    <citation type="journal article" date="2024" name="Commun. Biol.">
        <title>Comparative genomic analysis of thermophilic fungi reveals convergent evolutionary adaptations and gene losses.</title>
        <authorList>
            <person name="Steindorff A.S."/>
            <person name="Aguilar-Pontes M.V."/>
            <person name="Robinson A.J."/>
            <person name="Andreopoulos B."/>
            <person name="LaButti K."/>
            <person name="Kuo A."/>
            <person name="Mondo S."/>
            <person name="Riley R."/>
            <person name="Otillar R."/>
            <person name="Haridas S."/>
            <person name="Lipzen A."/>
            <person name="Grimwood J."/>
            <person name="Schmutz J."/>
            <person name="Clum A."/>
            <person name="Reid I.D."/>
            <person name="Moisan M.C."/>
            <person name="Butler G."/>
            <person name="Nguyen T.T.M."/>
            <person name="Dewar K."/>
            <person name="Conant G."/>
            <person name="Drula E."/>
            <person name="Henrissat B."/>
            <person name="Hansel C."/>
            <person name="Singer S."/>
            <person name="Hutchinson M.I."/>
            <person name="de Vries R.P."/>
            <person name="Natvig D.O."/>
            <person name="Powell A.J."/>
            <person name="Tsang A."/>
            <person name="Grigoriev I.V."/>
        </authorList>
    </citation>
    <scope>NUCLEOTIDE SEQUENCE [LARGE SCALE GENOMIC DNA]</scope>
    <source>
        <strain evidence="2 3">ATCC 22073</strain>
    </source>
</reference>
<sequence length="232" mass="25563">MFTSSPIRYPSYSDEEVIQRRREAAQFAAMLSDSSESFDSSSDASSDGDIPAAIPAKTMATKKHKRSMSVSGTVVADGVNDGIVSEHDADADSDDGSIEDEECRIPALCFDGPATPESSDNEASVRNQEVSPVSVMDNDVDQHHEEGIYAEANVMDNSKTRPTLDTNSGDLSSGDLKHVLKVLRVQDKTLGDLKMAFNRMRRKQRKARKSLSSIRRLVRIQGKTLRELGRRR</sequence>
<accession>A0ABR4DDB1</accession>
<feature type="region of interest" description="Disordered" evidence="1">
    <location>
        <begin position="30"/>
        <end position="52"/>
    </location>
</feature>
<evidence type="ECO:0000313" key="3">
    <source>
        <dbReference type="Proteomes" id="UP001600064"/>
    </source>
</evidence>
<comment type="caution">
    <text evidence="2">The sequence shown here is derived from an EMBL/GenBank/DDBJ whole genome shotgun (WGS) entry which is preliminary data.</text>
</comment>
<keyword evidence="3" id="KW-1185">Reference proteome</keyword>
<protein>
    <submittedName>
        <fullName evidence="2">Uncharacterized protein</fullName>
    </submittedName>
</protein>
<dbReference type="EMBL" id="JAZGUE010000003">
    <property type="protein sequence ID" value="KAL2268287.1"/>
    <property type="molecule type" value="Genomic_DNA"/>
</dbReference>
<evidence type="ECO:0000313" key="2">
    <source>
        <dbReference type="EMBL" id="KAL2268287.1"/>
    </source>
</evidence>
<name>A0ABR4DDB1_9PEZI</name>
<dbReference type="GeneID" id="98124125"/>
<gene>
    <name evidence="2" type="ORF">VTJ83DRAFT_3133</name>
</gene>
<feature type="compositionally biased region" description="Low complexity" evidence="1">
    <location>
        <begin position="32"/>
        <end position="49"/>
    </location>
</feature>
<organism evidence="2 3">
    <name type="scientific">Remersonia thermophila</name>
    <dbReference type="NCBI Taxonomy" id="72144"/>
    <lineage>
        <taxon>Eukaryota</taxon>
        <taxon>Fungi</taxon>
        <taxon>Dikarya</taxon>
        <taxon>Ascomycota</taxon>
        <taxon>Pezizomycotina</taxon>
        <taxon>Sordariomycetes</taxon>
        <taxon>Sordariomycetidae</taxon>
        <taxon>Sordariales</taxon>
        <taxon>Sordariales incertae sedis</taxon>
        <taxon>Remersonia</taxon>
    </lineage>
</organism>
<proteinExistence type="predicted"/>